<sequence length="672" mass="77170">MCLKFVTVIILFEILIGRNLTYSLDIHRYLNPDSSRHVHSSRFAIQTFKQLFLLNEDDFSLATEFANTVFNRLNRLEQNIMNAGNLVKNGTPIQKETLFSRGDDIALNISKGAYINLKASSHILNKKNNLSATSFFERFQRKPKDVSEDSGCSNYKYRSYDGFCNNFKYPHWGSSYTSYTRLLPPSYTDEMWEPEKLVKVPNIGLEIAKNRGTFPIKYTLSLAGWTNLVLYDMVHTVSYRMMHTGADIVCCTPENKKLMPRYRHPLCLPILDHQNCISYVRSMLSKPFDQEFGSAQQMNAATHFLDGSTIYGATAEIAESLRLKSKGHLRILLDEHKQGEPCLLAGDIRPNMDPISATLHIILMREHNRVATSLSEINPRWDDETLFQEARRIVIAELQHITYTEWLPILTGDHLPGDSYSSDLDPHVYNSFANAAMHFVMSLLGEELSLYNEERTPVSEIPMRYSFGEHLFQDDNMMDSLIRTLATQNCQAIDLNFPEAVTKYLFSEHNETGLNVISFLVQRGRDHGLPSYVKFRNLFKLPNKNFNALADDISLRERQQLKGIYSDVNMIDLFVGGLAESPRRGALLGRSLAKLISLQMMRTRNGDHFFYDNPSQTYPFTTDQLKEIQKSSLARLFCDNSRNFTKMQTDAFQIFDLNKNKLVNCKEETDIK</sequence>
<protein>
    <submittedName>
        <fullName evidence="3">Putative peroxidase isoform x1</fullName>
    </submittedName>
</protein>
<reference evidence="3" key="1">
    <citation type="journal article" date="2016" name="PLoS Negl. Trop. Dis.">
        <title>A Deep Insight into the Sialome of Rhodnius neglectus, a Vector of Chagas Disease.</title>
        <authorList>
            <person name="Santiago P.B."/>
            <person name="Assumpcao T.C."/>
            <person name="Araujo C.N."/>
            <person name="Bastos I.M."/>
            <person name="Neves D."/>
            <person name="Silva I.G."/>
            <person name="Charneau S."/>
            <person name="Queiroz R.M."/>
            <person name="Raiol T."/>
            <person name="Oliveira J.V."/>
            <person name="Sousa M.V."/>
            <person name="Calvo E."/>
            <person name="Ribeiro J.M."/>
            <person name="Santana J.M."/>
        </authorList>
    </citation>
    <scope>NUCLEOTIDE SEQUENCE</scope>
    <source>
        <tissue evidence="3">Salivary glands</tissue>
    </source>
</reference>
<dbReference type="InterPro" id="IPR010255">
    <property type="entry name" value="Haem_peroxidase_sf"/>
</dbReference>
<feature type="non-terminal residue" evidence="3">
    <location>
        <position position="672"/>
    </location>
</feature>
<dbReference type="PANTHER" id="PTHR11475:SF125">
    <property type="entry name" value="GH11385P"/>
    <property type="match status" value="1"/>
</dbReference>
<dbReference type="SUPFAM" id="SSF48113">
    <property type="entry name" value="Heme-dependent peroxidases"/>
    <property type="match status" value="1"/>
</dbReference>
<keyword evidence="1 3" id="KW-0560">Oxidoreductase</keyword>
<dbReference type="Gene3D" id="1.10.640.10">
    <property type="entry name" value="Haem peroxidase domain superfamily, animal type"/>
    <property type="match status" value="1"/>
</dbReference>
<feature type="signal peptide" evidence="2">
    <location>
        <begin position="1"/>
        <end position="21"/>
    </location>
</feature>
<organism evidence="3">
    <name type="scientific">Rhodnius neglectus</name>
    <dbReference type="NCBI Taxonomy" id="72488"/>
    <lineage>
        <taxon>Eukaryota</taxon>
        <taxon>Metazoa</taxon>
        <taxon>Ecdysozoa</taxon>
        <taxon>Arthropoda</taxon>
        <taxon>Hexapoda</taxon>
        <taxon>Insecta</taxon>
        <taxon>Pterygota</taxon>
        <taxon>Neoptera</taxon>
        <taxon>Paraneoptera</taxon>
        <taxon>Hemiptera</taxon>
        <taxon>Heteroptera</taxon>
        <taxon>Panheteroptera</taxon>
        <taxon>Cimicomorpha</taxon>
        <taxon>Reduviidae</taxon>
        <taxon>Triatominae</taxon>
        <taxon>Rhodnius</taxon>
    </lineage>
</organism>
<dbReference type="InterPro" id="IPR037120">
    <property type="entry name" value="Haem_peroxidase_sf_animal"/>
</dbReference>
<accession>A0A0P4VH91</accession>
<dbReference type="AlphaFoldDB" id="A0A0P4VH91"/>
<dbReference type="GO" id="GO:0004601">
    <property type="term" value="F:peroxidase activity"/>
    <property type="evidence" value="ECO:0007669"/>
    <property type="project" value="UniProtKB-KW"/>
</dbReference>
<dbReference type="PANTHER" id="PTHR11475">
    <property type="entry name" value="OXIDASE/PEROXIDASE"/>
    <property type="match status" value="1"/>
</dbReference>
<dbReference type="GO" id="GO:0006979">
    <property type="term" value="P:response to oxidative stress"/>
    <property type="evidence" value="ECO:0007669"/>
    <property type="project" value="InterPro"/>
</dbReference>
<evidence type="ECO:0000256" key="1">
    <source>
        <dbReference type="ARBA" id="ARBA00022559"/>
    </source>
</evidence>
<feature type="chain" id="PRO_5006069871" evidence="2">
    <location>
        <begin position="22"/>
        <end position="672"/>
    </location>
</feature>
<evidence type="ECO:0000313" key="3">
    <source>
        <dbReference type="EMBL" id="JAI53789.1"/>
    </source>
</evidence>
<name>A0A0P4VH91_9HEMI</name>
<proteinExistence type="evidence at transcript level"/>
<dbReference type="PROSITE" id="PS50292">
    <property type="entry name" value="PEROXIDASE_3"/>
    <property type="match status" value="1"/>
</dbReference>
<evidence type="ECO:0000256" key="2">
    <source>
        <dbReference type="SAM" id="SignalP"/>
    </source>
</evidence>
<keyword evidence="2" id="KW-0732">Signal</keyword>
<dbReference type="EMBL" id="GDKW01002806">
    <property type="protein sequence ID" value="JAI53789.1"/>
    <property type="molecule type" value="mRNA"/>
</dbReference>
<dbReference type="InterPro" id="IPR019791">
    <property type="entry name" value="Haem_peroxidase_animal"/>
</dbReference>
<dbReference type="GO" id="GO:0020037">
    <property type="term" value="F:heme binding"/>
    <property type="evidence" value="ECO:0007669"/>
    <property type="project" value="InterPro"/>
</dbReference>
<keyword evidence="1 3" id="KW-0575">Peroxidase</keyword>
<dbReference type="Pfam" id="PF03098">
    <property type="entry name" value="An_peroxidase"/>
    <property type="match status" value="1"/>
</dbReference>
<dbReference type="PRINTS" id="PR00457">
    <property type="entry name" value="ANPEROXIDASE"/>
</dbReference>